<proteinExistence type="predicted"/>
<dbReference type="GeneID" id="54563052"/>
<dbReference type="InterPro" id="IPR046670">
    <property type="entry name" value="DUF6540"/>
</dbReference>
<organism evidence="2 3">
    <name type="scientific">Zasmidium cellare ATCC 36951</name>
    <dbReference type="NCBI Taxonomy" id="1080233"/>
    <lineage>
        <taxon>Eukaryota</taxon>
        <taxon>Fungi</taxon>
        <taxon>Dikarya</taxon>
        <taxon>Ascomycota</taxon>
        <taxon>Pezizomycotina</taxon>
        <taxon>Dothideomycetes</taxon>
        <taxon>Dothideomycetidae</taxon>
        <taxon>Mycosphaerellales</taxon>
        <taxon>Mycosphaerellaceae</taxon>
        <taxon>Zasmidium</taxon>
    </lineage>
</organism>
<evidence type="ECO:0000313" key="2">
    <source>
        <dbReference type="EMBL" id="KAF2159385.1"/>
    </source>
</evidence>
<feature type="region of interest" description="Disordered" evidence="1">
    <location>
        <begin position="84"/>
        <end position="121"/>
    </location>
</feature>
<feature type="region of interest" description="Disordered" evidence="1">
    <location>
        <begin position="136"/>
        <end position="156"/>
    </location>
</feature>
<dbReference type="Proteomes" id="UP000799537">
    <property type="component" value="Unassembled WGS sequence"/>
</dbReference>
<evidence type="ECO:0000313" key="3">
    <source>
        <dbReference type="Proteomes" id="UP000799537"/>
    </source>
</evidence>
<accession>A0A6A6BXF1</accession>
<protein>
    <submittedName>
        <fullName evidence="2">Uncharacterized protein</fullName>
    </submittedName>
</protein>
<feature type="compositionally biased region" description="Basic and acidic residues" evidence="1">
    <location>
        <begin position="96"/>
        <end position="108"/>
    </location>
</feature>
<dbReference type="RefSeq" id="XP_033660274.1">
    <property type="nucleotide sequence ID" value="XM_033809780.1"/>
</dbReference>
<reference evidence="2" key="1">
    <citation type="journal article" date="2020" name="Stud. Mycol.">
        <title>101 Dothideomycetes genomes: a test case for predicting lifestyles and emergence of pathogens.</title>
        <authorList>
            <person name="Haridas S."/>
            <person name="Albert R."/>
            <person name="Binder M."/>
            <person name="Bloem J."/>
            <person name="Labutti K."/>
            <person name="Salamov A."/>
            <person name="Andreopoulos B."/>
            <person name="Baker S."/>
            <person name="Barry K."/>
            <person name="Bills G."/>
            <person name="Bluhm B."/>
            <person name="Cannon C."/>
            <person name="Castanera R."/>
            <person name="Culley D."/>
            <person name="Daum C."/>
            <person name="Ezra D."/>
            <person name="Gonzalez J."/>
            <person name="Henrissat B."/>
            <person name="Kuo A."/>
            <person name="Liang C."/>
            <person name="Lipzen A."/>
            <person name="Lutzoni F."/>
            <person name="Magnuson J."/>
            <person name="Mondo S."/>
            <person name="Nolan M."/>
            <person name="Ohm R."/>
            <person name="Pangilinan J."/>
            <person name="Park H.-J."/>
            <person name="Ramirez L."/>
            <person name="Alfaro M."/>
            <person name="Sun H."/>
            <person name="Tritt A."/>
            <person name="Yoshinaga Y."/>
            <person name="Zwiers L.-H."/>
            <person name="Turgeon B."/>
            <person name="Goodwin S."/>
            <person name="Spatafora J."/>
            <person name="Crous P."/>
            <person name="Grigoriev I."/>
        </authorList>
    </citation>
    <scope>NUCLEOTIDE SEQUENCE</scope>
    <source>
        <strain evidence="2">ATCC 36951</strain>
    </source>
</reference>
<dbReference type="EMBL" id="ML993638">
    <property type="protein sequence ID" value="KAF2159385.1"/>
    <property type="molecule type" value="Genomic_DNA"/>
</dbReference>
<dbReference type="Pfam" id="PF20174">
    <property type="entry name" value="DUF6540"/>
    <property type="match status" value="1"/>
</dbReference>
<feature type="compositionally biased region" description="Polar residues" evidence="1">
    <location>
        <begin position="139"/>
        <end position="149"/>
    </location>
</feature>
<gene>
    <name evidence="2" type="ORF">M409DRAFT_30136</name>
</gene>
<dbReference type="AlphaFoldDB" id="A0A6A6BXF1"/>
<sequence length="203" mass="22652">MADEQPRTTLYVLVPPSPLFAAHWSLFIPDSKGYDMISKPHEESTVGRRVHVSGDRLNGFALELIREYDVSKHRRVGSRMFPIGSIPATHIQPDASKAEEDTTRRDSCKDDEDGGGLVDNEPRDVFERTCVQLEAPGPSLNNVSNNQKPATGKRSQIEGRDCQWWVRQVVQELTTAGILESLLQADGQRSKNPNELVAQLPVH</sequence>
<name>A0A6A6BXF1_ZASCE</name>
<evidence type="ECO:0000256" key="1">
    <source>
        <dbReference type="SAM" id="MobiDB-lite"/>
    </source>
</evidence>
<keyword evidence="3" id="KW-1185">Reference proteome</keyword>
<dbReference type="OrthoDB" id="2999773at2759"/>